<gene>
    <name evidence="2" type="ORF">B0T21DRAFT_187</name>
</gene>
<evidence type="ECO:0000313" key="2">
    <source>
        <dbReference type="EMBL" id="KAK0747223.1"/>
    </source>
</evidence>
<evidence type="ECO:0008006" key="4">
    <source>
        <dbReference type="Google" id="ProtNLM"/>
    </source>
</evidence>
<sequence length="111" mass="12434">MTALHLMVGLFLGWGRSLPGCAGWLIGVGEEVSLLSGRCPELGGRFPGERGFEKVSWTCFVSWQPKPLVKRSGLTVTRYSNGRIWRQRMRHTNRVFIVFPLVRPSVGTPCC</sequence>
<feature type="chain" id="PRO_5041293824" description="Secreted protein" evidence="1">
    <location>
        <begin position="18"/>
        <end position="111"/>
    </location>
</feature>
<comment type="caution">
    <text evidence="2">The sequence shown here is derived from an EMBL/GenBank/DDBJ whole genome shotgun (WGS) entry which is preliminary data.</text>
</comment>
<keyword evidence="1" id="KW-0732">Signal</keyword>
<evidence type="ECO:0000313" key="3">
    <source>
        <dbReference type="Proteomes" id="UP001172159"/>
    </source>
</evidence>
<dbReference type="AlphaFoldDB" id="A0AA40K601"/>
<protein>
    <recommendedName>
        <fullName evidence="4">Secreted protein</fullName>
    </recommendedName>
</protein>
<dbReference type="Proteomes" id="UP001172159">
    <property type="component" value="Unassembled WGS sequence"/>
</dbReference>
<name>A0AA40K601_9PEZI</name>
<accession>A0AA40K601</accession>
<reference evidence="2" key="1">
    <citation type="submission" date="2023-06" db="EMBL/GenBank/DDBJ databases">
        <title>Genome-scale phylogeny and comparative genomics of the fungal order Sordariales.</title>
        <authorList>
            <consortium name="Lawrence Berkeley National Laboratory"/>
            <person name="Hensen N."/>
            <person name="Bonometti L."/>
            <person name="Westerberg I."/>
            <person name="Brannstrom I.O."/>
            <person name="Guillou S."/>
            <person name="Cros-Aarteil S."/>
            <person name="Calhoun S."/>
            <person name="Haridas S."/>
            <person name="Kuo A."/>
            <person name="Mondo S."/>
            <person name="Pangilinan J."/>
            <person name="Riley R."/>
            <person name="Labutti K."/>
            <person name="Andreopoulos B."/>
            <person name="Lipzen A."/>
            <person name="Chen C."/>
            <person name="Yanf M."/>
            <person name="Daum C."/>
            <person name="Ng V."/>
            <person name="Clum A."/>
            <person name="Steindorff A."/>
            <person name="Ohm R."/>
            <person name="Martin F."/>
            <person name="Silar P."/>
            <person name="Natvig D."/>
            <person name="Lalanne C."/>
            <person name="Gautier V."/>
            <person name="Ament-Velasquez S.L."/>
            <person name="Kruys A."/>
            <person name="Hutchinson M.I."/>
            <person name="Powell A.J."/>
            <person name="Barry K."/>
            <person name="Miller A.N."/>
            <person name="Grigoriev I.V."/>
            <person name="Debuchy R."/>
            <person name="Gladieux P."/>
            <person name="Thoren M.H."/>
            <person name="Johannesson H."/>
        </authorList>
    </citation>
    <scope>NUCLEOTIDE SEQUENCE</scope>
    <source>
        <strain evidence="2">CBS 540.89</strain>
    </source>
</reference>
<organism evidence="2 3">
    <name type="scientific">Apiosordaria backusii</name>
    <dbReference type="NCBI Taxonomy" id="314023"/>
    <lineage>
        <taxon>Eukaryota</taxon>
        <taxon>Fungi</taxon>
        <taxon>Dikarya</taxon>
        <taxon>Ascomycota</taxon>
        <taxon>Pezizomycotina</taxon>
        <taxon>Sordariomycetes</taxon>
        <taxon>Sordariomycetidae</taxon>
        <taxon>Sordariales</taxon>
        <taxon>Lasiosphaeriaceae</taxon>
        <taxon>Apiosordaria</taxon>
    </lineage>
</organism>
<proteinExistence type="predicted"/>
<dbReference type="EMBL" id="JAUKTV010000001">
    <property type="protein sequence ID" value="KAK0747223.1"/>
    <property type="molecule type" value="Genomic_DNA"/>
</dbReference>
<evidence type="ECO:0000256" key="1">
    <source>
        <dbReference type="SAM" id="SignalP"/>
    </source>
</evidence>
<keyword evidence="3" id="KW-1185">Reference proteome</keyword>
<feature type="signal peptide" evidence="1">
    <location>
        <begin position="1"/>
        <end position="17"/>
    </location>
</feature>